<dbReference type="Pfam" id="PF00975">
    <property type="entry name" value="Thioesterase"/>
    <property type="match status" value="1"/>
</dbReference>
<dbReference type="InterPro" id="IPR009081">
    <property type="entry name" value="PP-bd_ACP"/>
</dbReference>
<dbReference type="FunFam" id="3.40.50.980:FF:000001">
    <property type="entry name" value="Non-ribosomal peptide synthetase"/>
    <property type="match status" value="1"/>
</dbReference>
<dbReference type="Gene3D" id="3.40.50.1820">
    <property type="entry name" value="alpha/beta hydrolase"/>
    <property type="match status" value="1"/>
</dbReference>
<dbReference type="FunFam" id="3.30.300.30:FF:000010">
    <property type="entry name" value="Enterobactin synthetase component F"/>
    <property type="match status" value="1"/>
</dbReference>
<keyword evidence="4" id="KW-0597">Phosphoprotein</keyword>
<dbReference type="PANTHER" id="PTHR45527">
    <property type="entry name" value="NONRIBOSOMAL PEPTIDE SYNTHETASE"/>
    <property type="match status" value="1"/>
</dbReference>
<comment type="cofactor">
    <cofactor evidence="1">
        <name>pantetheine 4'-phosphate</name>
        <dbReference type="ChEBI" id="CHEBI:47942"/>
    </cofactor>
</comment>
<dbReference type="SUPFAM" id="SSF52777">
    <property type="entry name" value="CoA-dependent acyltransferases"/>
    <property type="match status" value="2"/>
</dbReference>
<dbReference type="InterPro" id="IPR001031">
    <property type="entry name" value="Thioesterase"/>
</dbReference>
<dbReference type="EMBL" id="CP061800">
    <property type="protein sequence ID" value="QTA91522.1"/>
    <property type="molecule type" value="Genomic_DNA"/>
</dbReference>
<dbReference type="Pfam" id="PF00550">
    <property type="entry name" value="PP-binding"/>
    <property type="match status" value="1"/>
</dbReference>
<dbReference type="InterPro" id="IPR044894">
    <property type="entry name" value="TubC_N_sf"/>
</dbReference>
<dbReference type="NCBIfam" id="TIGR01733">
    <property type="entry name" value="AA-adenyl-dom"/>
    <property type="match status" value="1"/>
</dbReference>
<evidence type="ECO:0000256" key="3">
    <source>
        <dbReference type="ARBA" id="ARBA00022450"/>
    </source>
</evidence>
<evidence type="ECO:0000256" key="1">
    <source>
        <dbReference type="ARBA" id="ARBA00001957"/>
    </source>
</evidence>
<dbReference type="FunFam" id="3.30.559.10:FF:000012">
    <property type="entry name" value="Non-ribosomal peptide synthetase"/>
    <property type="match status" value="1"/>
</dbReference>
<comment type="similarity">
    <text evidence="2">Belongs to the ATP-dependent AMP-binding enzyme family.</text>
</comment>
<dbReference type="InterPro" id="IPR025110">
    <property type="entry name" value="AMP-bd_C"/>
</dbReference>
<dbReference type="Gene3D" id="1.10.10.1830">
    <property type="entry name" value="Non-ribosomal peptide synthase, adenylation domain"/>
    <property type="match status" value="1"/>
</dbReference>
<dbReference type="Gene3D" id="1.10.1200.10">
    <property type="entry name" value="ACP-like"/>
    <property type="match status" value="1"/>
</dbReference>
<dbReference type="Proteomes" id="UP000663722">
    <property type="component" value="Chromosome"/>
</dbReference>
<dbReference type="Gene3D" id="3.30.559.10">
    <property type="entry name" value="Chloramphenicol acetyltransferase-like domain"/>
    <property type="match status" value="1"/>
</dbReference>
<dbReference type="Gene3D" id="2.30.38.10">
    <property type="entry name" value="Luciferase, Domain 3"/>
    <property type="match status" value="1"/>
</dbReference>
<sequence>MRYNAPENVLTPELFDQLRTRKAEILEFFRTKNIGSSSVSIEKIPQAEDYPVSHAQQRLWLLSQMRKGNEAYNMPSALALKGKVNRKAFQRAFTALIQRHESLRTSFVMADGELRQKIHDNLNFKVDFTDIIAETQPEKIIREKFCKEATAPFDLENGPLIRVSLYRISDSYHIMFFNMHHIISDGWSTGILAREFCQLYDAFSQKKPNPLPPLRIQYKDYAAWQNHFLKTSEIEIHRDYWHKKLSREIPILDLPTDFPRPPLQTFEGNTASFTLSPKQTERVREFNLKQGVSLYMTLLAVVKVLLYRYTGQKDIIVGSPIAGRNHADLEDQIGFYVNTLVLRNQIDENASFVSFLEQVRQTATEAYDHQVYPFDKLVDDLNLHRDMSRSPLFDILVIMQNNEAADLSLPELRIETLEQDFPISKFDLTFEFWEREDILVKLKYNTDLFREDRIKRMGTHFQTLTDSILKNADQPVCRLNMLTQDEQNLVVYQFNDTVRDYPIDKTVTDLIENQVEKTPDSTAVIFEDQQLTYRELNTRANQLSYHLKNLGAGPEVLIGICAERSLEMIVGIYGILKTGSAYVPLDPDYPSERLGFMIRDAGISLLLTQKHLAHRFSMGDIQIICLDTDGPAIAQLCEDNPIRHVSPDSPAYVVYTSGTTGQPKGVINTYLGLTNQLCWRQEFFNLTPSDSVLQKTPFSFDNSIWEMFWPLIAGARSVLAKPGGQKDSAYLVRLIIRHKITTIHFVPSMLRVFLETPALELCLGLKRCFSGGEPLSADLQEKFFTRLKIPLYNLYGQSEAAMNTTCWLCRQDSHQRGRIPIGRPISNIRIYILGQNMLPQPIGVPGEIYIGGRGIASGYLNRPGLDAEKFVSDPFSPDSESLLYRTGDNGCWLPDGNIEFTGRNDEQVKIRGYRIELQEIRLCLLNHEAVRESVVVVRDFDENKELVAYVVPTDPDKDFISDQIREHLKKTLPDYMVPSYVIQLAELPVTPNGKVDKNALPGPLEMETVREKEYIAPRYESERKLADIWQDILKVRKIGIRDNFFELGGHSLKAARMVNRIHKAFDVEINLGAFFISPTVEEMARQIHLKVSDHQKTPETFTPLACLQPNGERPPLFFIHIARGDVFCYAELSRQIGSDYPFYGLRAFGIEPGTSSLTHVEDMAAKYIESIRAVYPHGPYVIGGHSGGGRIAFEMAQQISEAGESVPLLIFIDAFAPDYFGSTRADMWEYIMTVYRDMFDLDILSYYTEIRGISDKIEDIRQDFESLSHEDMLNVLWQCRKKAGLLLSDVDTALQYRIFKLQIDGRLSRFKYKPLSYSGQIVLFRATENLTINQTDDETLGWNRHVSHIRIHDIPGADHITIVNLPYVKILAEKLKPYLEAI</sequence>
<dbReference type="SUPFAM" id="SSF56801">
    <property type="entry name" value="Acetyl-CoA synthetase-like"/>
    <property type="match status" value="1"/>
</dbReference>
<dbReference type="CDD" id="cd19531">
    <property type="entry name" value="LCL_NRPS-like"/>
    <property type="match status" value="1"/>
</dbReference>
<dbReference type="SUPFAM" id="SSF53474">
    <property type="entry name" value="alpha/beta-Hydrolases"/>
    <property type="match status" value="1"/>
</dbReference>
<dbReference type="PANTHER" id="PTHR45527:SF1">
    <property type="entry name" value="FATTY ACID SYNTHASE"/>
    <property type="match status" value="1"/>
</dbReference>
<feature type="domain" description="Carrier" evidence="5">
    <location>
        <begin position="1016"/>
        <end position="1091"/>
    </location>
</feature>
<dbReference type="CDD" id="cd05930">
    <property type="entry name" value="A_NRPS"/>
    <property type="match status" value="1"/>
</dbReference>
<gene>
    <name evidence="6" type="ORF">dnm_075910</name>
</gene>
<evidence type="ECO:0000256" key="2">
    <source>
        <dbReference type="ARBA" id="ARBA00006432"/>
    </source>
</evidence>
<evidence type="ECO:0000256" key="4">
    <source>
        <dbReference type="ARBA" id="ARBA00022553"/>
    </source>
</evidence>
<dbReference type="InterPro" id="IPR041464">
    <property type="entry name" value="TubC_N"/>
</dbReference>
<proteinExistence type="inferred from homology"/>
<dbReference type="GO" id="GO:0044550">
    <property type="term" value="P:secondary metabolite biosynthetic process"/>
    <property type="evidence" value="ECO:0007669"/>
    <property type="project" value="UniProtKB-ARBA"/>
</dbReference>
<evidence type="ECO:0000259" key="5">
    <source>
        <dbReference type="PROSITE" id="PS50075"/>
    </source>
</evidence>
<dbReference type="InterPro" id="IPR020845">
    <property type="entry name" value="AMP-binding_CS"/>
</dbReference>
<dbReference type="InterPro" id="IPR023213">
    <property type="entry name" value="CAT-like_dom_sf"/>
</dbReference>
<dbReference type="Gene3D" id="3.30.559.30">
    <property type="entry name" value="Nonribosomal peptide synthetase, condensation domain"/>
    <property type="match status" value="1"/>
</dbReference>
<keyword evidence="3" id="KW-0596">Phosphopantetheine</keyword>
<dbReference type="InterPro" id="IPR001242">
    <property type="entry name" value="Condensation_dom"/>
</dbReference>
<dbReference type="Gene3D" id="3.40.50.980">
    <property type="match status" value="2"/>
</dbReference>
<dbReference type="GO" id="GO:0031177">
    <property type="term" value="F:phosphopantetheine binding"/>
    <property type="evidence" value="ECO:0007669"/>
    <property type="project" value="TreeGrafter"/>
</dbReference>
<dbReference type="InterPro" id="IPR006162">
    <property type="entry name" value="Ppantetheine_attach_site"/>
</dbReference>
<dbReference type="GO" id="GO:0005829">
    <property type="term" value="C:cytosol"/>
    <property type="evidence" value="ECO:0007669"/>
    <property type="project" value="TreeGrafter"/>
</dbReference>
<dbReference type="InterPro" id="IPR029058">
    <property type="entry name" value="AB_hydrolase_fold"/>
</dbReference>
<dbReference type="Pfam" id="PF00668">
    <property type="entry name" value="Condensation"/>
    <property type="match status" value="1"/>
</dbReference>
<dbReference type="FunFam" id="1.10.1200.10:FF:000005">
    <property type="entry name" value="Nonribosomal peptide synthetase 1"/>
    <property type="match status" value="1"/>
</dbReference>
<dbReference type="Pfam" id="PF13193">
    <property type="entry name" value="AMP-binding_C"/>
    <property type="match status" value="1"/>
</dbReference>
<organism evidence="6 7">
    <name type="scientific">Desulfonema magnum</name>
    <dbReference type="NCBI Taxonomy" id="45655"/>
    <lineage>
        <taxon>Bacteria</taxon>
        <taxon>Pseudomonadati</taxon>
        <taxon>Thermodesulfobacteriota</taxon>
        <taxon>Desulfobacteria</taxon>
        <taxon>Desulfobacterales</taxon>
        <taxon>Desulfococcaceae</taxon>
        <taxon>Desulfonema</taxon>
    </lineage>
</organism>
<dbReference type="InterPro" id="IPR045851">
    <property type="entry name" value="AMP-bd_C_sf"/>
</dbReference>
<dbReference type="PROSITE" id="PS00455">
    <property type="entry name" value="AMP_BINDING"/>
    <property type="match status" value="1"/>
</dbReference>
<keyword evidence="7" id="KW-1185">Reference proteome</keyword>
<dbReference type="GO" id="GO:0003824">
    <property type="term" value="F:catalytic activity"/>
    <property type="evidence" value="ECO:0007669"/>
    <property type="project" value="InterPro"/>
</dbReference>
<dbReference type="GO" id="GO:0043041">
    <property type="term" value="P:amino acid activation for nonribosomal peptide biosynthetic process"/>
    <property type="evidence" value="ECO:0007669"/>
    <property type="project" value="TreeGrafter"/>
</dbReference>
<name>A0A975BUF2_9BACT</name>
<evidence type="ECO:0000313" key="7">
    <source>
        <dbReference type="Proteomes" id="UP000663722"/>
    </source>
</evidence>
<protein>
    <submittedName>
        <fullName evidence="6">Non-ribosomal peptide synthetase</fullName>
    </submittedName>
</protein>
<reference evidence="6" key="1">
    <citation type="journal article" date="2021" name="Microb. Physiol.">
        <title>Proteogenomic Insights into the Physiology of Marine, Sulfate-Reducing, Filamentous Desulfonema limicola and Desulfonema magnum.</title>
        <authorList>
            <person name="Schnaars V."/>
            <person name="Wohlbrand L."/>
            <person name="Scheve S."/>
            <person name="Hinrichs C."/>
            <person name="Reinhardt R."/>
            <person name="Rabus R."/>
        </authorList>
    </citation>
    <scope>NUCLEOTIDE SEQUENCE</scope>
    <source>
        <strain evidence="6">4be13</strain>
    </source>
</reference>
<dbReference type="PROSITE" id="PS50075">
    <property type="entry name" value="CARRIER"/>
    <property type="match status" value="1"/>
</dbReference>
<dbReference type="Pfam" id="PF18563">
    <property type="entry name" value="TubC_N"/>
    <property type="match status" value="1"/>
</dbReference>
<dbReference type="InterPro" id="IPR036736">
    <property type="entry name" value="ACP-like_sf"/>
</dbReference>
<dbReference type="PROSITE" id="PS00012">
    <property type="entry name" value="PHOSPHOPANTETHEINE"/>
    <property type="match status" value="1"/>
</dbReference>
<dbReference type="KEGG" id="dmm:dnm_075910"/>
<dbReference type="SUPFAM" id="SSF47336">
    <property type="entry name" value="ACP-like"/>
    <property type="match status" value="1"/>
</dbReference>
<dbReference type="Pfam" id="PF00501">
    <property type="entry name" value="AMP-binding"/>
    <property type="match status" value="1"/>
</dbReference>
<evidence type="ECO:0000313" key="6">
    <source>
        <dbReference type="EMBL" id="QTA91522.1"/>
    </source>
</evidence>
<dbReference type="InterPro" id="IPR010071">
    <property type="entry name" value="AA_adenyl_dom"/>
</dbReference>
<dbReference type="FunFam" id="3.30.559.30:FF:000001">
    <property type="entry name" value="Non-ribosomal peptide synthetase"/>
    <property type="match status" value="1"/>
</dbReference>
<dbReference type="InterPro" id="IPR000873">
    <property type="entry name" value="AMP-dep_synth/lig_dom"/>
</dbReference>
<dbReference type="FunFam" id="3.40.50.12780:FF:000012">
    <property type="entry name" value="Non-ribosomal peptide synthetase"/>
    <property type="match status" value="1"/>
</dbReference>
<accession>A0A975BUF2</accession>
<dbReference type="Gene3D" id="3.30.300.30">
    <property type="match status" value="1"/>
</dbReference>